<gene>
    <name evidence="2" type="ORF">MONAX_5E023449</name>
</gene>
<feature type="non-terminal residue" evidence="2">
    <location>
        <position position="1"/>
    </location>
</feature>
<reference evidence="2" key="1">
    <citation type="submission" date="2019-04" db="EMBL/GenBank/DDBJ databases">
        <authorList>
            <person name="Alioto T."/>
            <person name="Alioto T."/>
        </authorList>
    </citation>
    <scope>NUCLEOTIDE SEQUENCE [LARGE SCALE GENOMIC DNA]</scope>
</reference>
<evidence type="ECO:0000256" key="1">
    <source>
        <dbReference type="SAM" id="MobiDB-lite"/>
    </source>
</evidence>
<evidence type="ECO:0000313" key="2">
    <source>
        <dbReference type="EMBL" id="VTJ90509.1"/>
    </source>
</evidence>
<keyword evidence="3" id="KW-1185">Reference proteome</keyword>
<organism evidence="2 3">
    <name type="scientific">Marmota monax</name>
    <name type="common">Woodchuck</name>
    <dbReference type="NCBI Taxonomy" id="9995"/>
    <lineage>
        <taxon>Eukaryota</taxon>
        <taxon>Metazoa</taxon>
        <taxon>Chordata</taxon>
        <taxon>Craniata</taxon>
        <taxon>Vertebrata</taxon>
        <taxon>Euteleostomi</taxon>
        <taxon>Mammalia</taxon>
        <taxon>Eutheria</taxon>
        <taxon>Euarchontoglires</taxon>
        <taxon>Glires</taxon>
        <taxon>Rodentia</taxon>
        <taxon>Sciuromorpha</taxon>
        <taxon>Sciuridae</taxon>
        <taxon>Xerinae</taxon>
        <taxon>Marmotini</taxon>
        <taxon>Marmota</taxon>
    </lineage>
</organism>
<comment type="caution">
    <text evidence="2">The sequence shown here is derived from an EMBL/GenBank/DDBJ whole genome shotgun (WGS) entry which is preliminary data.</text>
</comment>
<name>A0A5E4DCI9_MARMO</name>
<feature type="compositionally biased region" description="Polar residues" evidence="1">
    <location>
        <begin position="49"/>
        <end position="65"/>
    </location>
</feature>
<proteinExistence type="predicted"/>
<evidence type="ECO:0000313" key="3">
    <source>
        <dbReference type="Proteomes" id="UP000335636"/>
    </source>
</evidence>
<feature type="region of interest" description="Disordered" evidence="1">
    <location>
        <begin position="36"/>
        <end position="65"/>
    </location>
</feature>
<dbReference type="AlphaFoldDB" id="A0A5E4DCI9"/>
<dbReference type="EMBL" id="CABDUW010004586">
    <property type="protein sequence ID" value="VTJ90509.1"/>
    <property type="molecule type" value="Genomic_DNA"/>
</dbReference>
<accession>A0A5E4DCI9</accession>
<dbReference type="Proteomes" id="UP000335636">
    <property type="component" value="Unassembled WGS sequence"/>
</dbReference>
<sequence length="80" mass="8427">GSGLVTLDGYVSGLITTGLQQHPDDQQCFAEHLEPKSLGHPQLGPKMPITTNSPSQTPGNITIKPQASPNLLLTLNLIKG</sequence>
<protein>
    <submittedName>
        <fullName evidence="2">Uncharacterized protein</fullName>
    </submittedName>
</protein>